<evidence type="ECO:0000313" key="3">
    <source>
        <dbReference type="EMBL" id="KAG8237146.1"/>
    </source>
</evidence>
<evidence type="ECO:0000256" key="1">
    <source>
        <dbReference type="SAM" id="MobiDB-lite"/>
    </source>
</evidence>
<feature type="signal peptide" evidence="2">
    <location>
        <begin position="1"/>
        <end position="16"/>
    </location>
</feature>
<feature type="chain" id="PRO_5035458664" description="Lipocalin/cytosolic fatty-acid binding domain-containing protein" evidence="2">
    <location>
        <begin position="17"/>
        <end position="235"/>
    </location>
</feature>
<dbReference type="EMBL" id="KZ309128">
    <property type="protein sequence ID" value="KAG8237146.1"/>
    <property type="molecule type" value="Genomic_DNA"/>
</dbReference>
<gene>
    <name evidence="3" type="ORF">J437_LFUL011194</name>
</gene>
<keyword evidence="4" id="KW-1185">Reference proteome</keyword>
<evidence type="ECO:0000256" key="2">
    <source>
        <dbReference type="SAM" id="SignalP"/>
    </source>
</evidence>
<protein>
    <recommendedName>
        <fullName evidence="5">Lipocalin/cytosolic fatty-acid binding domain-containing protein</fullName>
    </recommendedName>
</protein>
<dbReference type="InterPro" id="IPR012674">
    <property type="entry name" value="Calycin"/>
</dbReference>
<dbReference type="AlphaFoldDB" id="A0A8K0KNT8"/>
<name>A0A8K0KNT8_LADFU</name>
<sequence>MDRFLLLVCLLGSSWACPPARPLRHFDIHSILGGWHVVQFYSSGEEGAAPYRCMRANLSLSLPKLQMVFSYVFADDPLRETLLGNLTWDIPEMSNPAHWVHAEDAYDGIYDTFVVDAEASSWALLVHCARNDAIQPLHSPMHNVIGTGQARTRRFISAFILSRQSELAPGALAYLRDKLPPFGVDLEYVSNVEQKGCVGEERREVEETPYEDEQGTVEMRRKAVEEDIREENEWQ</sequence>
<proteinExistence type="predicted"/>
<organism evidence="3 4">
    <name type="scientific">Ladona fulva</name>
    <name type="common">Scarce chaser dragonfly</name>
    <name type="synonym">Libellula fulva</name>
    <dbReference type="NCBI Taxonomy" id="123851"/>
    <lineage>
        <taxon>Eukaryota</taxon>
        <taxon>Metazoa</taxon>
        <taxon>Ecdysozoa</taxon>
        <taxon>Arthropoda</taxon>
        <taxon>Hexapoda</taxon>
        <taxon>Insecta</taxon>
        <taxon>Pterygota</taxon>
        <taxon>Palaeoptera</taxon>
        <taxon>Odonata</taxon>
        <taxon>Epiprocta</taxon>
        <taxon>Anisoptera</taxon>
        <taxon>Libelluloidea</taxon>
        <taxon>Libellulidae</taxon>
        <taxon>Ladona</taxon>
    </lineage>
</organism>
<dbReference type="Gene3D" id="2.40.128.20">
    <property type="match status" value="1"/>
</dbReference>
<evidence type="ECO:0000313" key="4">
    <source>
        <dbReference type="Proteomes" id="UP000792457"/>
    </source>
</evidence>
<comment type="caution">
    <text evidence="3">The sequence shown here is derived from an EMBL/GenBank/DDBJ whole genome shotgun (WGS) entry which is preliminary data.</text>
</comment>
<reference evidence="3" key="2">
    <citation type="submission" date="2017-10" db="EMBL/GenBank/DDBJ databases">
        <title>Ladona fulva Genome sequencing and assembly.</title>
        <authorList>
            <person name="Murali S."/>
            <person name="Richards S."/>
            <person name="Bandaranaike D."/>
            <person name="Bellair M."/>
            <person name="Blankenburg K."/>
            <person name="Chao H."/>
            <person name="Dinh H."/>
            <person name="Doddapaneni H."/>
            <person name="Dugan-Rocha S."/>
            <person name="Elkadiri S."/>
            <person name="Gnanaolivu R."/>
            <person name="Hernandez B."/>
            <person name="Skinner E."/>
            <person name="Javaid M."/>
            <person name="Lee S."/>
            <person name="Li M."/>
            <person name="Ming W."/>
            <person name="Munidasa M."/>
            <person name="Muniz J."/>
            <person name="Nguyen L."/>
            <person name="Hughes D."/>
            <person name="Osuji N."/>
            <person name="Pu L.-L."/>
            <person name="Puazo M."/>
            <person name="Qu C."/>
            <person name="Quiroz J."/>
            <person name="Raj R."/>
            <person name="Weissenberger G."/>
            <person name="Xin Y."/>
            <person name="Zou X."/>
            <person name="Han Y."/>
            <person name="Worley K."/>
            <person name="Muzny D."/>
            <person name="Gibbs R."/>
        </authorList>
    </citation>
    <scope>NUCLEOTIDE SEQUENCE</scope>
    <source>
        <strain evidence="3">Sampled in the wild</strain>
    </source>
</reference>
<feature type="region of interest" description="Disordered" evidence="1">
    <location>
        <begin position="200"/>
        <end position="235"/>
    </location>
</feature>
<reference evidence="3" key="1">
    <citation type="submission" date="2013-04" db="EMBL/GenBank/DDBJ databases">
        <authorList>
            <person name="Qu J."/>
            <person name="Murali S.C."/>
            <person name="Bandaranaike D."/>
            <person name="Bellair M."/>
            <person name="Blankenburg K."/>
            <person name="Chao H."/>
            <person name="Dinh H."/>
            <person name="Doddapaneni H."/>
            <person name="Downs B."/>
            <person name="Dugan-Rocha S."/>
            <person name="Elkadiri S."/>
            <person name="Gnanaolivu R.D."/>
            <person name="Hernandez B."/>
            <person name="Javaid M."/>
            <person name="Jayaseelan J.C."/>
            <person name="Lee S."/>
            <person name="Li M."/>
            <person name="Ming W."/>
            <person name="Munidasa M."/>
            <person name="Muniz J."/>
            <person name="Nguyen L."/>
            <person name="Ongeri F."/>
            <person name="Osuji N."/>
            <person name="Pu L.-L."/>
            <person name="Puazo M."/>
            <person name="Qu C."/>
            <person name="Quiroz J."/>
            <person name="Raj R."/>
            <person name="Weissenberger G."/>
            <person name="Xin Y."/>
            <person name="Zou X."/>
            <person name="Han Y."/>
            <person name="Richards S."/>
            <person name="Worley K."/>
            <person name="Muzny D."/>
            <person name="Gibbs R."/>
        </authorList>
    </citation>
    <scope>NUCLEOTIDE SEQUENCE</scope>
    <source>
        <strain evidence="3">Sampled in the wild</strain>
    </source>
</reference>
<keyword evidence="2" id="KW-0732">Signal</keyword>
<dbReference type="Proteomes" id="UP000792457">
    <property type="component" value="Unassembled WGS sequence"/>
</dbReference>
<evidence type="ECO:0008006" key="5">
    <source>
        <dbReference type="Google" id="ProtNLM"/>
    </source>
</evidence>
<accession>A0A8K0KNT8</accession>
<dbReference type="SUPFAM" id="SSF50814">
    <property type="entry name" value="Lipocalins"/>
    <property type="match status" value="1"/>
</dbReference>
<dbReference type="OrthoDB" id="8186134at2759"/>